<keyword evidence="10" id="KW-1185">Reference proteome</keyword>
<evidence type="ECO:0000256" key="7">
    <source>
        <dbReference type="ARBA" id="ARBA00023136"/>
    </source>
</evidence>
<evidence type="ECO:0000256" key="5">
    <source>
        <dbReference type="ARBA" id="ARBA00022692"/>
    </source>
</evidence>
<evidence type="ECO:0000256" key="1">
    <source>
        <dbReference type="ARBA" id="ARBA00004651"/>
    </source>
</evidence>
<dbReference type="Proteomes" id="UP000473325">
    <property type="component" value="Unassembled WGS sequence"/>
</dbReference>
<feature type="transmembrane region" description="Helical" evidence="8">
    <location>
        <begin position="57"/>
        <end position="78"/>
    </location>
</feature>
<feature type="transmembrane region" description="Helical" evidence="8">
    <location>
        <begin position="159"/>
        <end position="177"/>
    </location>
</feature>
<evidence type="ECO:0000256" key="2">
    <source>
        <dbReference type="ARBA" id="ARBA00010735"/>
    </source>
</evidence>
<evidence type="ECO:0000256" key="8">
    <source>
        <dbReference type="SAM" id="Phobius"/>
    </source>
</evidence>
<organism evidence="9 10">
    <name type="scientific">Nocardioides flavescens</name>
    <dbReference type="NCBI Taxonomy" id="2691959"/>
    <lineage>
        <taxon>Bacteria</taxon>
        <taxon>Bacillati</taxon>
        <taxon>Actinomycetota</taxon>
        <taxon>Actinomycetes</taxon>
        <taxon>Propionibacteriales</taxon>
        <taxon>Nocardioidaceae</taxon>
        <taxon>Nocardioides</taxon>
    </lineage>
</organism>
<reference evidence="9 10" key="1">
    <citation type="submission" date="2019-12" db="EMBL/GenBank/DDBJ databases">
        <authorList>
            <person name="Kun Z."/>
        </authorList>
    </citation>
    <scope>NUCLEOTIDE SEQUENCE [LARGE SCALE GENOMIC DNA]</scope>
    <source>
        <strain evidence="9 10">YIM 123512</strain>
    </source>
</reference>
<keyword evidence="6 8" id="KW-1133">Transmembrane helix</keyword>
<comment type="subcellular location">
    <subcellularLocation>
        <location evidence="1">Cell membrane</location>
        <topology evidence="1">Multi-pass membrane protein</topology>
    </subcellularLocation>
</comment>
<dbReference type="GO" id="GO:0005886">
    <property type="term" value="C:plasma membrane"/>
    <property type="evidence" value="ECO:0007669"/>
    <property type="project" value="UniProtKB-SubCell"/>
</dbReference>
<keyword evidence="7 8" id="KW-0472">Membrane</keyword>
<evidence type="ECO:0000256" key="3">
    <source>
        <dbReference type="ARBA" id="ARBA00022448"/>
    </source>
</evidence>
<accession>A0A6L7F044</accession>
<dbReference type="InterPro" id="IPR011606">
    <property type="entry name" value="Brnchd-chn_aa_trnsp_permease"/>
</dbReference>
<dbReference type="Pfam" id="PF03591">
    <property type="entry name" value="AzlC"/>
    <property type="match status" value="1"/>
</dbReference>
<dbReference type="GO" id="GO:1903785">
    <property type="term" value="P:L-valine transmembrane transport"/>
    <property type="evidence" value="ECO:0007669"/>
    <property type="project" value="TreeGrafter"/>
</dbReference>
<dbReference type="AlphaFoldDB" id="A0A6L7F044"/>
<dbReference type="RefSeq" id="WP_160879457.1">
    <property type="nucleotide sequence ID" value="NZ_WUEK01000013.1"/>
</dbReference>
<feature type="transmembrane region" description="Helical" evidence="8">
    <location>
        <begin position="126"/>
        <end position="147"/>
    </location>
</feature>
<gene>
    <name evidence="9" type="ORF">GRQ65_18440</name>
</gene>
<dbReference type="PANTHER" id="PTHR34979:SF1">
    <property type="entry name" value="INNER MEMBRANE PROTEIN YGAZ"/>
    <property type="match status" value="1"/>
</dbReference>
<name>A0A6L7F044_9ACTN</name>
<keyword evidence="3" id="KW-0813">Transport</keyword>
<proteinExistence type="inferred from homology"/>
<sequence>MTQADVSFRRGLRLGAGFASVPLLLSLSFGVVAVDAGLSPLQAVVMSALVHAGSGQFAAIAVFGAGGGVLPAVLASGLTNSRFLAMGIAVAPSLPGRPWSRALQGQTVVDPSFVMANRHDGTFDRWLIFGAFAPQYAGWFTGTVLGAFGGDLLGDTDRLGVDAIFPAFFLALLVAELRRPETRWVALAGAVIALALVPFAPPGVPILAAALAALVALR</sequence>
<keyword evidence="4" id="KW-1003">Cell membrane</keyword>
<comment type="caution">
    <text evidence="9">The sequence shown here is derived from an EMBL/GenBank/DDBJ whole genome shotgun (WGS) entry which is preliminary data.</text>
</comment>
<feature type="transmembrane region" description="Helical" evidence="8">
    <location>
        <begin position="184"/>
        <end position="217"/>
    </location>
</feature>
<evidence type="ECO:0000313" key="9">
    <source>
        <dbReference type="EMBL" id="MXG91528.1"/>
    </source>
</evidence>
<dbReference type="EMBL" id="WUEK01000013">
    <property type="protein sequence ID" value="MXG91528.1"/>
    <property type="molecule type" value="Genomic_DNA"/>
</dbReference>
<evidence type="ECO:0000256" key="4">
    <source>
        <dbReference type="ARBA" id="ARBA00022475"/>
    </source>
</evidence>
<dbReference type="PANTHER" id="PTHR34979">
    <property type="entry name" value="INNER MEMBRANE PROTEIN YGAZ"/>
    <property type="match status" value="1"/>
</dbReference>
<evidence type="ECO:0000313" key="10">
    <source>
        <dbReference type="Proteomes" id="UP000473325"/>
    </source>
</evidence>
<protein>
    <submittedName>
        <fullName evidence="9">Branched-chain amino acid permease</fullName>
    </submittedName>
</protein>
<comment type="similarity">
    <text evidence="2">Belongs to the AzlC family.</text>
</comment>
<keyword evidence="5 8" id="KW-0812">Transmembrane</keyword>
<evidence type="ECO:0000256" key="6">
    <source>
        <dbReference type="ARBA" id="ARBA00022989"/>
    </source>
</evidence>